<sequence>MRWLCKFRPHKWEWLGFNVPTGFGGMEIYKVAGLYQCKRCRKISHGAVRAELPGAVE</sequence>
<dbReference type="EMBL" id="BARS01032377">
    <property type="protein sequence ID" value="GAG27645.1"/>
    <property type="molecule type" value="Genomic_DNA"/>
</dbReference>
<organism evidence="1">
    <name type="scientific">marine sediment metagenome</name>
    <dbReference type="NCBI Taxonomy" id="412755"/>
    <lineage>
        <taxon>unclassified sequences</taxon>
        <taxon>metagenomes</taxon>
        <taxon>ecological metagenomes</taxon>
    </lineage>
</organism>
<gene>
    <name evidence="1" type="ORF">S01H1_50255</name>
</gene>
<comment type="caution">
    <text evidence="1">The sequence shown here is derived from an EMBL/GenBank/DDBJ whole genome shotgun (WGS) entry which is preliminary data.</text>
</comment>
<reference evidence="1" key="1">
    <citation type="journal article" date="2014" name="Front. Microbiol.">
        <title>High frequency of phylogenetically diverse reductive dehalogenase-homologous genes in deep subseafloor sedimentary metagenomes.</title>
        <authorList>
            <person name="Kawai M."/>
            <person name="Futagami T."/>
            <person name="Toyoda A."/>
            <person name="Takaki Y."/>
            <person name="Nishi S."/>
            <person name="Hori S."/>
            <person name="Arai W."/>
            <person name="Tsubouchi T."/>
            <person name="Morono Y."/>
            <person name="Uchiyama I."/>
            <person name="Ito T."/>
            <person name="Fujiyama A."/>
            <person name="Inagaki F."/>
            <person name="Takami H."/>
        </authorList>
    </citation>
    <scope>NUCLEOTIDE SEQUENCE</scope>
    <source>
        <strain evidence="1">Expedition CK06-06</strain>
    </source>
</reference>
<dbReference type="AlphaFoldDB" id="X0WAH4"/>
<protein>
    <submittedName>
        <fullName evidence="1">Uncharacterized protein</fullName>
    </submittedName>
</protein>
<proteinExistence type="predicted"/>
<name>X0WAH4_9ZZZZ</name>
<accession>X0WAH4</accession>
<evidence type="ECO:0000313" key="1">
    <source>
        <dbReference type="EMBL" id="GAG27645.1"/>
    </source>
</evidence>